<dbReference type="EMBL" id="JAVYJV010000010">
    <property type="protein sequence ID" value="KAK4361642.1"/>
    <property type="molecule type" value="Genomic_DNA"/>
</dbReference>
<dbReference type="PANTHER" id="PTHR11945">
    <property type="entry name" value="MADS BOX PROTEIN"/>
    <property type="match status" value="1"/>
</dbReference>
<evidence type="ECO:0000256" key="5">
    <source>
        <dbReference type="ARBA" id="ARBA00023242"/>
    </source>
</evidence>
<evidence type="ECO:0000256" key="1">
    <source>
        <dbReference type="ARBA" id="ARBA00004123"/>
    </source>
</evidence>
<dbReference type="GO" id="GO:0000978">
    <property type="term" value="F:RNA polymerase II cis-regulatory region sequence-specific DNA binding"/>
    <property type="evidence" value="ECO:0007669"/>
    <property type="project" value="TreeGrafter"/>
</dbReference>
<gene>
    <name evidence="7" type="ORF">RND71_020594</name>
</gene>
<organism evidence="7 8">
    <name type="scientific">Anisodus tanguticus</name>
    <dbReference type="NCBI Taxonomy" id="243964"/>
    <lineage>
        <taxon>Eukaryota</taxon>
        <taxon>Viridiplantae</taxon>
        <taxon>Streptophyta</taxon>
        <taxon>Embryophyta</taxon>
        <taxon>Tracheophyta</taxon>
        <taxon>Spermatophyta</taxon>
        <taxon>Magnoliopsida</taxon>
        <taxon>eudicotyledons</taxon>
        <taxon>Gunneridae</taxon>
        <taxon>Pentapetalae</taxon>
        <taxon>asterids</taxon>
        <taxon>lamiids</taxon>
        <taxon>Solanales</taxon>
        <taxon>Solanaceae</taxon>
        <taxon>Solanoideae</taxon>
        <taxon>Hyoscyameae</taxon>
        <taxon>Anisodus</taxon>
    </lineage>
</organism>
<dbReference type="PRINTS" id="PR00404">
    <property type="entry name" value="MADSDOMAIN"/>
</dbReference>
<dbReference type="InterPro" id="IPR036879">
    <property type="entry name" value="TF_MADSbox_sf"/>
</dbReference>
<dbReference type="GO" id="GO:0000981">
    <property type="term" value="F:DNA-binding transcription factor activity, RNA polymerase II-specific"/>
    <property type="evidence" value="ECO:0007669"/>
    <property type="project" value="TreeGrafter"/>
</dbReference>
<dbReference type="InterPro" id="IPR002100">
    <property type="entry name" value="TF_MADSbox"/>
</dbReference>
<dbReference type="GO" id="GO:0046983">
    <property type="term" value="F:protein dimerization activity"/>
    <property type="evidence" value="ECO:0007669"/>
    <property type="project" value="InterPro"/>
</dbReference>
<reference evidence="7" key="1">
    <citation type="submission" date="2023-12" db="EMBL/GenBank/DDBJ databases">
        <title>Genome assembly of Anisodus tanguticus.</title>
        <authorList>
            <person name="Wang Y.-J."/>
        </authorList>
    </citation>
    <scope>NUCLEOTIDE SEQUENCE</scope>
    <source>
        <strain evidence="7">KB-2021</strain>
        <tissue evidence="7">Leaf</tissue>
    </source>
</reference>
<evidence type="ECO:0000313" key="7">
    <source>
        <dbReference type="EMBL" id="KAK4361642.1"/>
    </source>
</evidence>
<dbReference type="SUPFAM" id="SSF55455">
    <property type="entry name" value="SRF-like"/>
    <property type="match status" value="1"/>
</dbReference>
<dbReference type="PROSITE" id="PS50066">
    <property type="entry name" value="MADS_BOX_2"/>
    <property type="match status" value="1"/>
</dbReference>
<keyword evidence="8" id="KW-1185">Reference proteome</keyword>
<evidence type="ECO:0000256" key="2">
    <source>
        <dbReference type="ARBA" id="ARBA00023015"/>
    </source>
</evidence>
<name>A0AAE1VAI0_9SOLA</name>
<dbReference type="SMART" id="SM00432">
    <property type="entry name" value="MADS"/>
    <property type="match status" value="1"/>
</dbReference>
<comment type="subcellular location">
    <subcellularLocation>
        <location evidence="1">Nucleus</location>
    </subcellularLocation>
</comment>
<dbReference type="AlphaFoldDB" id="A0AAE1VAI0"/>
<keyword evidence="2" id="KW-0805">Transcription regulation</keyword>
<dbReference type="Proteomes" id="UP001291623">
    <property type="component" value="Unassembled WGS sequence"/>
</dbReference>
<dbReference type="Gene3D" id="3.40.1810.10">
    <property type="entry name" value="Transcription factor, MADS-box"/>
    <property type="match status" value="1"/>
</dbReference>
<dbReference type="Pfam" id="PF00319">
    <property type="entry name" value="SRF-TF"/>
    <property type="match status" value="1"/>
</dbReference>
<sequence>MEGKRTAGCKKIQIKKIENKSDLYASFSKRRSSLYKKASEIVRECDVDLGIVISSPADKPFSFISPTTDAVIDRFMNLTVELSTGSQLAAAQARNNVNQINDRFIEFDTREKVAKDKIHFFNAMNTTRNIGWWESIEQFSADDISMFGSWLNSGEVSLKNRLKKLENGASSSTQPPPEDEDN</sequence>
<evidence type="ECO:0000256" key="3">
    <source>
        <dbReference type="ARBA" id="ARBA00023125"/>
    </source>
</evidence>
<dbReference type="GO" id="GO:0005634">
    <property type="term" value="C:nucleus"/>
    <property type="evidence" value="ECO:0007669"/>
    <property type="project" value="UniProtKB-SubCell"/>
</dbReference>
<evidence type="ECO:0000256" key="4">
    <source>
        <dbReference type="ARBA" id="ARBA00023163"/>
    </source>
</evidence>
<accession>A0AAE1VAI0</accession>
<keyword evidence="5" id="KW-0539">Nucleus</keyword>
<evidence type="ECO:0000313" key="8">
    <source>
        <dbReference type="Proteomes" id="UP001291623"/>
    </source>
</evidence>
<comment type="caution">
    <text evidence="7">The sequence shown here is derived from an EMBL/GenBank/DDBJ whole genome shotgun (WGS) entry which is preliminary data.</text>
</comment>
<proteinExistence type="predicted"/>
<feature type="domain" description="MADS-box" evidence="6">
    <location>
        <begin position="7"/>
        <end position="67"/>
    </location>
</feature>
<keyword evidence="4" id="KW-0804">Transcription</keyword>
<evidence type="ECO:0000259" key="6">
    <source>
        <dbReference type="PROSITE" id="PS50066"/>
    </source>
</evidence>
<keyword evidence="3" id="KW-0238">DNA-binding</keyword>
<dbReference type="PANTHER" id="PTHR11945:SF824">
    <property type="entry name" value="MADS-BOX DOMAIN-CONTAINING PROTEIN"/>
    <property type="match status" value="1"/>
</dbReference>
<protein>
    <recommendedName>
        <fullName evidence="6">MADS-box domain-containing protein</fullName>
    </recommendedName>
</protein>